<reference evidence="12" key="1">
    <citation type="submission" date="2018-11" db="EMBL/GenBank/DDBJ databases">
        <authorList>
            <consortium name="Pathogen Informatics"/>
        </authorList>
    </citation>
    <scope>NUCLEOTIDE SEQUENCE</scope>
</reference>
<evidence type="ECO:0000256" key="6">
    <source>
        <dbReference type="ARBA" id="ARBA00022892"/>
    </source>
</evidence>
<dbReference type="PANTHER" id="PTHR10585">
    <property type="entry name" value="ER LUMEN PROTEIN RETAINING RECEPTOR"/>
    <property type="match status" value="1"/>
</dbReference>
<dbReference type="GO" id="GO:0046923">
    <property type="term" value="F:ER retention sequence binding"/>
    <property type="evidence" value="ECO:0007669"/>
    <property type="project" value="InterPro"/>
</dbReference>
<feature type="transmembrane region" description="Helical" evidence="11">
    <location>
        <begin position="20"/>
        <end position="42"/>
    </location>
</feature>
<sequence>MFAIVFTTRYLDIFFSFISVYNTVLKILFVLLSYTTVYFMYLKFKSTLQKDDDTLRLIVLVVPIAGLSFIVNHSLHPVEARVRYSFDSYAL</sequence>
<comment type="caution">
    <text evidence="12">The sequence shown here is derived from an EMBL/GenBank/DDBJ whole genome shotgun (WGS) entry which is preliminary data.</text>
</comment>
<dbReference type="GO" id="GO:0016192">
    <property type="term" value="P:vesicle-mediated transport"/>
    <property type="evidence" value="ECO:0007669"/>
    <property type="project" value="UniProtKB-KW"/>
</dbReference>
<dbReference type="AlphaFoldDB" id="A0A3S5C2U6"/>
<evidence type="ECO:0000256" key="5">
    <source>
        <dbReference type="ARBA" id="ARBA00022824"/>
    </source>
</evidence>
<keyword evidence="9 11" id="KW-0472">Membrane</keyword>
<keyword evidence="4 11" id="KW-0812">Transmembrane</keyword>
<evidence type="ECO:0000256" key="9">
    <source>
        <dbReference type="ARBA" id="ARBA00023136"/>
    </source>
</evidence>
<dbReference type="GO" id="GO:0015031">
    <property type="term" value="P:protein transport"/>
    <property type="evidence" value="ECO:0007669"/>
    <property type="project" value="UniProtKB-KW"/>
</dbReference>
<proteinExistence type="inferred from homology"/>
<keyword evidence="5" id="KW-0256">Endoplasmic reticulum</keyword>
<evidence type="ECO:0000256" key="2">
    <source>
        <dbReference type="ARBA" id="ARBA00010120"/>
    </source>
</evidence>
<evidence type="ECO:0000256" key="1">
    <source>
        <dbReference type="ARBA" id="ARBA00004477"/>
    </source>
</evidence>
<comment type="similarity">
    <text evidence="2">Belongs to the ERD2 family.</text>
</comment>
<dbReference type="EMBL" id="CAAALY010125095">
    <property type="protein sequence ID" value="VEL31664.1"/>
    <property type="molecule type" value="Genomic_DNA"/>
</dbReference>
<protein>
    <submittedName>
        <fullName evidence="12">Uncharacterized protein</fullName>
    </submittedName>
</protein>
<keyword evidence="6" id="KW-0931">ER-Golgi transport</keyword>
<keyword evidence="8 11" id="KW-1133">Transmembrane helix</keyword>
<dbReference type="Pfam" id="PF00810">
    <property type="entry name" value="ER_lumen_recept"/>
    <property type="match status" value="1"/>
</dbReference>
<keyword evidence="7" id="KW-0653">Protein transport</keyword>
<dbReference type="GO" id="GO:0005789">
    <property type="term" value="C:endoplasmic reticulum membrane"/>
    <property type="evidence" value="ECO:0007669"/>
    <property type="project" value="UniProtKB-SubCell"/>
</dbReference>
<gene>
    <name evidence="12" type="ORF">PXEA_LOCUS25104</name>
</gene>
<evidence type="ECO:0000256" key="10">
    <source>
        <dbReference type="ARBA" id="ARBA00023170"/>
    </source>
</evidence>
<evidence type="ECO:0000256" key="7">
    <source>
        <dbReference type="ARBA" id="ARBA00022927"/>
    </source>
</evidence>
<evidence type="ECO:0000256" key="3">
    <source>
        <dbReference type="ARBA" id="ARBA00022448"/>
    </source>
</evidence>
<evidence type="ECO:0000256" key="4">
    <source>
        <dbReference type="ARBA" id="ARBA00022692"/>
    </source>
</evidence>
<organism evidence="12 13">
    <name type="scientific">Protopolystoma xenopodis</name>
    <dbReference type="NCBI Taxonomy" id="117903"/>
    <lineage>
        <taxon>Eukaryota</taxon>
        <taxon>Metazoa</taxon>
        <taxon>Spiralia</taxon>
        <taxon>Lophotrochozoa</taxon>
        <taxon>Platyhelminthes</taxon>
        <taxon>Monogenea</taxon>
        <taxon>Polyopisthocotylea</taxon>
        <taxon>Polystomatidea</taxon>
        <taxon>Polystomatidae</taxon>
        <taxon>Protopolystoma</taxon>
    </lineage>
</organism>
<keyword evidence="13" id="KW-1185">Reference proteome</keyword>
<comment type="subcellular location">
    <subcellularLocation>
        <location evidence="1">Endoplasmic reticulum membrane</location>
        <topology evidence="1">Multi-pass membrane protein</topology>
    </subcellularLocation>
</comment>
<name>A0A3S5C2U6_9PLAT</name>
<evidence type="ECO:0000313" key="12">
    <source>
        <dbReference type="EMBL" id="VEL31664.1"/>
    </source>
</evidence>
<keyword evidence="3" id="KW-0813">Transport</keyword>
<dbReference type="InterPro" id="IPR000133">
    <property type="entry name" value="ER_ret_rcpt"/>
</dbReference>
<dbReference type="Proteomes" id="UP000784294">
    <property type="component" value="Unassembled WGS sequence"/>
</dbReference>
<evidence type="ECO:0000313" key="13">
    <source>
        <dbReference type="Proteomes" id="UP000784294"/>
    </source>
</evidence>
<evidence type="ECO:0000256" key="11">
    <source>
        <dbReference type="SAM" id="Phobius"/>
    </source>
</evidence>
<accession>A0A3S5C2U6</accession>
<dbReference type="OrthoDB" id="7694678at2759"/>
<keyword evidence="10" id="KW-0675">Receptor</keyword>
<evidence type="ECO:0000256" key="8">
    <source>
        <dbReference type="ARBA" id="ARBA00022989"/>
    </source>
</evidence>
<dbReference type="GO" id="GO:0006621">
    <property type="term" value="P:protein retention in ER lumen"/>
    <property type="evidence" value="ECO:0007669"/>
    <property type="project" value="InterPro"/>
</dbReference>
<feature type="transmembrane region" description="Helical" evidence="11">
    <location>
        <begin position="54"/>
        <end position="75"/>
    </location>
</feature>